<dbReference type="InterPro" id="IPR004260">
    <property type="entry name" value="Pyr-dimer_DNA_glycosylase"/>
</dbReference>
<dbReference type="RefSeq" id="WP_367246373.1">
    <property type="nucleotide sequence ID" value="NZ_JBAGNM010000017.1"/>
</dbReference>
<gene>
    <name evidence="1" type="ORF">V3M73_10025</name>
</gene>
<evidence type="ECO:0000313" key="1">
    <source>
        <dbReference type="EMBL" id="MEW6955351.1"/>
    </source>
</evidence>
<sequence length="155" mass="17237">MRMWSLHPSYLDPAGLVALWRETLLAQKVLQGLTKGYRNHPQLERFALQPDPLTSIGSYLSGVLAEASIRGYNFDATKIVSPADASPYAQRIEVSDGQLAYELRWLRTKLERRSPATLQSGVWEGADLGRVLPHPLFVEVPGPIASWEKVDPASL</sequence>
<dbReference type="EMBL" id="JBAGNM010000017">
    <property type="protein sequence ID" value="MEW6955351.1"/>
    <property type="molecule type" value="Genomic_DNA"/>
</dbReference>
<keyword evidence="2" id="KW-1185">Reference proteome</keyword>
<dbReference type="Pfam" id="PF03013">
    <property type="entry name" value="Pyr_excise"/>
    <property type="match status" value="1"/>
</dbReference>
<comment type="caution">
    <text evidence="1">The sequence shown here is derived from an EMBL/GenBank/DDBJ whole genome shotgun (WGS) entry which is preliminary data.</text>
</comment>
<dbReference type="Proteomes" id="UP001555100">
    <property type="component" value="Unassembled WGS sequence"/>
</dbReference>
<accession>A0ABV3NDR6</accession>
<evidence type="ECO:0000313" key="2">
    <source>
        <dbReference type="Proteomes" id="UP001555100"/>
    </source>
</evidence>
<organism evidence="1 2">
    <name type="scientific">Trueperella pyogenes</name>
    <dbReference type="NCBI Taxonomy" id="1661"/>
    <lineage>
        <taxon>Bacteria</taxon>
        <taxon>Bacillati</taxon>
        <taxon>Actinomycetota</taxon>
        <taxon>Actinomycetes</taxon>
        <taxon>Actinomycetales</taxon>
        <taxon>Actinomycetaceae</taxon>
        <taxon>Trueperella</taxon>
    </lineage>
</organism>
<proteinExistence type="predicted"/>
<name>A0ABV3NDR6_9ACTO</name>
<protein>
    <submittedName>
        <fullName evidence="1">Pyrimidine dimer DNA glycosylase/endonuclease V</fullName>
    </submittedName>
</protein>
<reference evidence="1 2" key="1">
    <citation type="submission" date="2024-01" db="EMBL/GenBank/DDBJ databases">
        <title>Genomic analysis and antimicrobial resistance profiles of Trueperella pyogenes isolated from domestic and wild animals.</title>
        <authorList>
            <person name="Magossi G."/>
            <person name="Gzyl K.E."/>
            <person name="Holman D.B."/>
            <person name="Amat S."/>
        </authorList>
    </citation>
    <scope>NUCLEOTIDE SEQUENCE [LARGE SCALE GENOMIC DNA]</scope>
    <source>
        <strain evidence="1 2">1494</strain>
    </source>
</reference>